<comment type="similarity">
    <text evidence="1">Belongs to the phospholipase D family.</text>
</comment>
<feature type="region of interest" description="Disordered" evidence="2">
    <location>
        <begin position="470"/>
        <end position="575"/>
    </location>
</feature>
<dbReference type="Gene3D" id="3.30.870.10">
    <property type="entry name" value="Endonuclease Chain A"/>
    <property type="match status" value="2"/>
</dbReference>
<protein>
    <submittedName>
        <fullName evidence="4">(Atlantic silverside) hypothetical protein</fullName>
    </submittedName>
</protein>
<evidence type="ECO:0000256" key="1">
    <source>
        <dbReference type="ARBA" id="ARBA00008664"/>
    </source>
</evidence>
<evidence type="ECO:0000313" key="4">
    <source>
        <dbReference type="EMBL" id="CAG6016596.1"/>
    </source>
</evidence>
<dbReference type="PANTHER" id="PTHR10185:SF9">
    <property type="entry name" value="INACTIVE PHOSPHOLIPASE D5"/>
    <property type="match status" value="1"/>
</dbReference>
<dbReference type="OrthoDB" id="1923775at2759"/>
<organism evidence="4 5">
    <name type="scientific">Menidia menidia</name>
    <name type="common">Atlantic silverside</name>
    <dbReference type="NCBI Taxonomy" id="238744"/>
    <lineage>
        <taxon>Eukaryota</taxon>
        <taxon>Metazoa</taxon>
        <taxon>Chordata</taxon>
        <taxon>Craniata</taxon>
        <taxon>Vertebrata</taxon>
        <taxon>Euteleostomi</taxon>
        <taxon>Actinopterygii</taxon>
        <taxon>Neopterygii</taxon>
        <taxon>Teleostei</taxon>
        <taxon>Neoteleostei</taxon>
        <taxon>Acanthomorphata</taxon>
        <taxon>Ovalentaria</taxon>
        <taxon>Atherinomorphae</taxon>
        <taxon>Atheriniformes</taxon>
        <taxon>Atherinopsidae</taxon>
        <taxon>Menidiinae</taxon>
        <taxon>Menidia</taxon>
    </lineage>
</organism>
<comment type="caution">
    <text evidence="4">The sequence shown here is derived from an EMBL/GenBank/DDBJ whole genome shotgun (WGS) entry which is preliminary data.</text>
</comment>
<feature type="compositionally biased region" description="Polar residues" evidence="2">
    <location>
        <begin position="552"/>
        <end position="564"/>
    </location>
</feature>
<dbReference type="SUPFAM" id="SSF56024">
    <property type="entry name" value="Phospholipase D/nuclease"/>
    <property type="match status" value="2"/>
</dbReference>
<dbReference type="Proteomes" id="UP000677803">
    <property type="component" value="Unassembled WGS sequence"/>
</dbReference>
<dbReference type="Pfam" id="PF13918">
    <property type="entry name" value="PLDc_3"/>
    <property type="match status" value="1"/>
</dbReference>
<dbReference type="InterPro" id="IPR001736">
    <property type="entry name" value="PLipase_D/transphosphatidylase"/>
</dbReference>
<feature type="domain" description="PLD phosphodiesterase" evidence="3">
    <location>
        <begin position="166"/>
        <end position="193"/>
    </location>
</feature>
<feature type="compositionally biased region" description="Polar residues" evidence="2">
    <location>
        <begin position="513"/>
        <end position="528"/>
    </location>
</feature>
<sequence length="575" mass="65128">MLVSFSVLQSQQKCIVIFALVCCFAVLVALIFSAVDVWGEDEDGITEENCSKNCSVVLVENIPEDISFFENDTSHLPLSVGLYNLLDRATRSVEIVSPLWSLNSSDYESSFHPAARQGRALLSRLQGLTKRGVQLKISSGIINSTELDVLAKHYAEVHYINMSILTKGNLHSSFWVVDRTHIYIGSASMDWRSLATRKELGVLVFNCSCLALDLHKVFSLYWGLQYKEFIPSFWSKRLFAVSSRDSPLELEINNTKALAFVSSSPDVFIPKNRSSDLEAISRVIQEARHFIYISIIDYLPLLSSSTQRYWSRIDGLIREALILRKVRVRLLISCWENTHPLTFNFIWSLRSLCMEQANCSLEAKFFNPRVQRDGSHYGINHNRFMVTDRAIYLGNLDWVGNEFAFNAGAGLVIVHPEGLEERNVTVVEQLQAVFERDWFSRYTRAVQSNKIPVCSKRQFNKMVTVKASHIDTGPVPLRKGQHDSRPATLRSPHKVDGLSPDRANHNEDRLRTVSHQSIANGNVPNTDNYQEKAQIKRNPSDERLVQIKENHGSPTDPSSHSAESSGFRDMPYGSQ</sequence>
<feature type="compositionally biased region" description="Basic and acidic residues" evidence="2">
    <location>
        <begin position="502"/>
        <end position="511"/>
    </location>
</feature>
<evidence type="ECO:0000256" key="2">
    <source>
        <dbReference type="SAM" id="MobiDB-lite"/>
    </source>
</evidence>
<name>A0A8S4BQ71_9TELE</name>
<evidence type="ECO:0000259" key="3">
    <source>
        <dbReference type="PROSITE" id="PS50035"/>
    </source>
</evidence>
<dbReference type="SMART" id="SM00155">
    <property type="entry name" value="PLDc"/>
    <property type="match status" value="2"/>
</dbReference>
<proteinExistence type="inferred from homology"/>
<dbReference type="GO" id="GO:0003824">
    <property type="term" value="F:catalytic activity"/>
    <property type="evidence" value="ECO:0007669"/>
    <property type="project" value="InterPro"/>
</dbReference>
<dbReference type="InterPro" id="IPR050874">
    <property type="entry name" value="Diverse_PLD-related"/>
</dbReference>
<feature type="domain" description="PLD phosphodiesterase" evidence="3">
    <location>
        <begin position="376"/>
        <end position="402"/>
    </location>
</feature>
<gene>
    <name evidence="4" type="ORF">MMEN_LOCUS20400</name>
</gene>
<feature type="compositionally biased region" description="Basic and acidic residues" evidence="2">
    <location>
        <begin position="529"/>
        <end position="551"/>
    </location>
</feature>
<accession>A0A8S4BQ71</accession>
<dbReference type="InterPro" id="IPR032803">
    <property type="entry name" value="PLDc_3"/>
</dbReference>
<reference evidence="4" key="1">
    <citation type="submission" date="2021-05" db="EMBL/GenBank/DDBJ databases">
        <authorList>
            <person name="Tigano A."/>
        </authorList>
    </citation>
    <scope>NUCLEOTIDE SEQUENCE</scope>
</reference>
<dbReference type="EMBL" id="CAJRST010039999">
    <property type="protein sequence ID" value="CAG6016596.1"/>
    <property type="molecule type" value="Genomic_DNA"/>
</dbReference>
<keyword evidence="5" id="KW-1185">Reference proteome</keyword>
<dbReference type="PANTHER" id="PTHR10185">
    <property type="entry name" value="PHOSPHOLIPASE D - RELATED"/>
    <property type="match status" value="1"/>
</dbReference>
<evidence type="ECO:0000313" key="5">
    <source>
        <dbReference type="Proteomes" id="UP000677803"/>
    </source>
</evidence>
<dbReference type="PROSITE" id="PS50035">
    <property type="entry name" value="PLD"/>
    <property type="match status" value="2"/>
</dbReference>
<dbReference type="AlphaFoldDB" id="A0A8S4BQ71"/>